<dbReference type="AlphaFoldDB" id="A0A917IVP5"/>
<evidence type="ECO:0000313" key="2">
    <source>
        <dbReference type="Proteomes" id="UP000627292"/>
    </source>
</evidence>
<name>A0A917IVP5_9BACT</name>
<dbReference type="InterPro" id="IPR034122">
    <property type="entry name" value="Retropepsin-like_bacterial"/>
</dbReference>
<sequence length="284" mass="31938">MLSTAANAQQTPVSEIPFELLPSGHLLVKATVNGITGSFLFDTGAGITLFTKSFFNKLPWSKRKDGGYTGFRATGERLDLDLYEVKDFQLGTIKKAREEVSWLDVNLGGIDGIISLKLLEAWPFTIDFRKNVLRLDNSQSLATAEKTAYSLPLQLEQSRNKALTIFTYFRVNDSLTLQFSLDSGAGKDIYRIHARYMQQLGVNPADSLQVQHLQKQSEFNPAHVTHIYTTTLPQLAAEKTPAVSVRNIPVQYVDDLIYDGIIWLNWLGSVITFDLPRQRLLVQR</sequence>
<protein>
    <recommendedName>
        <fullName evidence="3">Aspartyl protease</fullName>
    </recommendedName>
</protein>
<reference evidence="1" key="1">
    <citation type="journal article" date="2014" name="Int. J. Syst. Evol. Microbiol.">
        <title>Complete genome sequence of Corynebacterium casei LMG S-19264T (=DSM 44701T), isolated from a smear-ripened cheese.</title>
        <authorList>
            <consortium name="US DOE Joint Genome Institute (JGI-PGF)"/>
            <person name="Walter F."/>
            <person name="Albersmeier A."/>
            <person name="Kalinowski J."/>
            <person name="Ruckert C."/>
        </authorList>
    </citation>
    <scope>NUCLEOTIDE SEQUENCE</scope>
    <source>
        <strain evidence="1">CGMCC 1.15290</strain>
    </source>
</reference>
<reference evidence="1" key="2">
    <citation type="submission" date="2020-09" db="EMBL/GenBank/DDBJ databases">
        <authorList>
            <person name="Sun Q."/>
            <person name="Zhou Y."/>
        </authorList>
    </citation>
    <scope>NUCLEOTIDE SEQUENCE</scope>
    <source>
        <strain evidence="1">CGMCC 1.15290</strain>
    </source>
</reference>
<organism evidence="1 2">
    <name type="scientific">Filimonas zeae</name>
    <dbReference type="NCBI Taxonomy" id="1737353"/>
    <lineage>
        <taxon>Bacteria</taxon>
        <taxon>Pseudomonadati</taxon>
        <taxon>Bacteroidota</taxon>
        <taxon>Chitinophagia</taxon>
        <taxon>Chitinophagales</taxon>
        <taxon>Chitinophagaceae</taxon>
        <taxon>Filimonas</taxon>
    </lineage>
</organism>
<dbReference type="CDD" id="cd05483">
    <property type="entry name" value="retropepsin_like_bacteria"/>
    <property type="match status" value="1"/>
</dbReference>
<dbReference type="EMBL" id="BMIB01000002">
    <property type="protein sequence ID" value="GGH63198.1"/>
    <property type="molecule type" value="Genomic_DNA"/>
</dbReference>
<dbReference type="Proteomes" id="UP000627292">
    <property type="component" value="Unassembled WGS sequence"/>
</dbReference>
<gene>
    <name evidence="1" type="ORF">GCM10011379_13820</name>
</gene>
<dbReference type="InterPro" id="IPR021109">
    <property type="entry name" value="Peptidase_aspartic_dom_sf"/>
</dbReference>
<keyword evidence="2" id="KW-1185">Reference proteome</keyword>
<accession>A0A917IVP5</accession>
<evidence type="ECO:0000313" key="1">
    <source>
        <dbReference type="EMBL" id="GGH63198.1"/>
    </source>
</evidence>
<evidence type="ECO:0008006" key="3">
    <source>
        <dbReference type="Google" id="ProtNLM"/>
    </source>
</evidence>
<dbReference type="SUPFAM" id="SSF50630">
    <property type="entry name" value="Acid proteases"/>
    <property type="match status" value="1"/>
</dbReference>
<dbReference type="Gene3D" id="2.40.70.10">
    <property type="entry name" value="Acid Proteases"/>
    <property type="match status" value="1"/>
</dbReference>
<comment type="caution">
    <text evidence="1">The sequence shown here is derived from an EMBL/GenBank/DDBJ whole genome shotgun (WGS) entry which is preliminary data.</text>
</comment>
<dbReference type="Pfam" id="PF13650">
    <property type="entry name" value="Asp_protease_2"/>
    <property type="match status" value="1"/>
</dbReference>
<proteinExistence type="predicted"/>